<protein>
    <submittedName>
        <fullName evidence="1">Uncharacterized protein</fullName>
    </submittedName>
</protein>
<dbReference type="RefSeq" id="WP_160835397.1">
    <property type="nucleotide sequence ID" value="NZ_WMET01000001.1"/>
</dbReference>
<reference evidence="1 2" key="1">
    <citation type="submission" date="2019-11" db="EMBL/GenBank/DDBJ databases">
        <title>Genome sequences of 17 halophilic strains isolated from different environments.</title>
        <authorList>
            <person name="Furrow R.E."/>
        </authorList>
    </citation>
    <scope>NUCLEOTIDE SEQUENCE [LARGE SCALE GENOMIC DNA]</scope>
    <source>
        <strain evidence="1 2">22511_23_Filter</strain>
    </source>
</reference>
<gene>
    <name evidence="1" type="ORF">GLW04_03630</name>
</gene>
<name>A0A845DQZ7_9BACI</name>
<organism evidence="1 2">
    <name type="scientific">Halobacillus litoralis</name>
    <dbReference type="NCBI Taxonomy" id="45668"/>
    <lineage>
        <taxon>Bacteria</taxon>
        <taxon>Bacillati</taxon>
        <taxon>Bacillota</taxon>
        <taxon>Bacilli</taxon>
        <taxon>Bacillales</taxon>
        <taxon>Bacillaceae</taxon>
        <taxon>Halobacillus</taxon>
    </lineage>
</organism>
<dbReference type="Proteomes" id="UP000460949">
    <property type="component" value="Unassembled WGS sequence"/>
</dbReference>
<comment type="caution">
    <text evidence="1">The sequence shown here is derived from an EMBL/GenBank/DDBJ whole genome shotgun (WGS) entry which is preliminary data.</text>
</comment>
<sequence length="116" mass="13796">MWMQKQQAGHVEEKRGRQWDEKIRLMEQWWSPVKAIKGVSTAPPLRIVAVHTSLSDVMAIRRLKTAWLLDWRREGKGLVTESHSVLFYFDDGRPYWAFHELWNKQGTRGKTEGYRK</sequence>
<dbReference type="EMBL" id="WMET01000001">
    <property type="protein sequence ID" value="MYL18965.1"/>
    <property type="molecule type" value="Genomic_DNA"/>
</dbReference>
<evidence type="ECO:0000313" key="1">
    <source>
        <dbReference type="EMBL" id="MYL18965.1"/>
    </source>
</evidence>
<proteinExistence type="predicted"/>
<evidence type="ECO:0000313" key="2">
    <source>
        <dbReference type="Proteomes" id="UP000460949"/>
    </source>
</evidence>
<dbReference type="AlphaFoldDB" id="A0A845DQZ7"/>
<accession>A0A845DQZ7</accession>